<sequence>MGRIASLDDLDLRSLLRLDADLTDKTLEEFLELIRRRYRLSGVAYFCPSFRGYSLTDPFILRTRGAAWADAYRTTRRALNDPIIQIGARSMLPIDWARIRRRSKDENLRIGDEGDRQGLIIPVRGPTNGVWALFLVKSKETDAEWTARRQERTTDLVHVANYVHQRACEMHGEAPPAELNAITKREIEALEWAAEGKTVEDIAILMRISAETVKAHLDSARYKLGALTRIHAVTKAIRSGLVH</sequence>
<keyword evidence="3" id="KW-0804">Transcription</keyword>
<protein>
    <submittedName>
        <fullName evidence="5">Autoinducer binding domain-containing protein</fullName>
    </submittedName>
</protein>
<dbReference type="Pfam" id="PF00196">
    <property type="entry name" value="GerE"/>
    <property type="match status" value="1"/>
</dbReference>
<dbReference type="InterPro" id="IPR016032">
    <property type="entry name" value="Sig_transdc_resp-reg_C-effctor"/>
</dbReference>
<dbReference type="Gene3D" id="3.30.450.80">
    <property type="entry name" value="Transcription factor LuxR-like, autoinducer-binding domain"/>
    <property type="match status" value="1"/>
</dbReference>
<dbReference type="PANTHER" id="PTHR44688:SF16">
    <property type="entry name" value="DNA-BINDING TRANSCRIPTIONAL ACTIVATOR DEVR_DOSR"/>
    <property type="match status" value="1"/>
</dbReference>
<dbReference type="SMART" id="SM00421">
    <property type="entry name" value="HTH_LUXR"/>
    <property type="match status" value="1"/>
</dbReference>
<dbReference type="EMBL" id="CP136862">
    <property type="protein sequence ID" value="WOJ88952.1"/>
    <property type="molecule type" value="Genomic_DNA"/>
</dbReference>
<dbReference type="InterPro" id="IPR036388">
    <property type="entry name" value="WH-like_DNA-bd_sf"/>
</dbReference>
<dbReference type="SUPFAM" id="SSF75516">
    <property type="entry name" value="Pheromone-binding domain of LuxR-like quorum-sensing transcription factors"/>
    <property type="match status" value="1"/>
</dbReference>
<dbReference type="PANTHER" id="PTHR44688">
    <property type="entry name" value="DNA-BINDING TRANSCRIPTIONAL ACTIVATOR DEVR_DOSR"/>
    <property type="match status" value="1"/>
</dbReference>
<feature type="domain" description="HTH luxR-type" evidence="4">
    <location>
        <begin position="175"/>
        <end position="240"/>
    </location>
</feature>
<accession>A0ABZ0HQ95</accession>
<evidence type="ECO:0000256" key="1">
    <source>
        <dbReference type="ARBA" id="ARBA00023015"/>
    </source>
</evidence>
<keyword evidence="1" id="KW-0805">Transcription regulation</keyword>
<proteinExistence type="predicted"/>
<evidence type="ECO:0000313" key="5">
    <source>
        <dbReference type="EMBL" id="WOJ88952.1"/>
    </source>
</evidence>
<evidence type="ECO:0000259" key="4">
    <source>
        <dbReference type="PROSITE" id="PS50043"/>
    </source>
</evidence>
<keyword evidence="2" id="KW-0238">DNA-binding</keyword>
<evidence type="ECO:0000256" key="2">
    <source>
        <dbReference type="ARBA" id="ARBA00023125"/>
    </source>
</evidence>
<dbReference type="RefSeq" id="WP_407338389.1">
    <property type="nucleotide sequence ID" value="NZ_CP136862.1"/>
</dbReference>
<dbReference type="InterPro" id="IPR036693">
    <property type="entry name" value="TF_LuxR_autoind-bd_dom_sf"/>
</dbReference>
<dbReference type="PROSITE" id="PS50043">
    <property type="entry name" value="HTH_LUXR_2"/>
    <property type="match status" value="1"/>
</dbReference>
<evidence type="ECO:0000313" key="6">
    <source>
        <dbReference type="Proteomes" id="UP001626536"/>
    </source>
</evidence>
<keyword evidence="6" id="KW-1185">Reference proteome</keyword>
<dbReference type="InterPro" id="IPR000792">
    <property type="entry name" value="Tscrpt_reg_LuxR_C"/>
</dbReference>
<gene>
    <name evidence="5" type="ORF">RZS28_14220</name>
</gene>
<dbReference type="Gene3D" id="1.10.10.10">
    <property type="entry name" value="Winged helix-like DNA-binding domain superfamily/Winged helix DNA-binding domain"/>
    <property type="match status" value="1"/>
</dbReference>
<organism evidence="5 6">
    <name type="scientific">Methylocapsa polymorpha</name>
    <dbReference type="NCBI Taxonomy" id="3080828"/>
    <lineage>
        <taxon>Bacteria</taxon>
        <taxon>Pseudomonadati</taxon>
        <taxon>Pseudomonadota</taxon>
        <taxon>Alphaproteobacteria</taxon>
        <taxon>Hyphomicrobiales</taxon>
        <taxon>Beijerinckiaceae</taxon>
        <taxon>Methylocapsa</taxon>
    </lineage>
</organism>
<dbReference type="CDD" id="cd06170">
    <property type="entry name" value="LuxR_C_like"/>
    <property type="match status" value="1"/>
</dbReference>
<evidence type="ECO:0000256" key="3">
    <source>
        <dbReference type="ARBA" id="ARBA00023163"/>
    </source>
</evidence>
<name>A0ABZ0HQ95_9HYPH</name>
<dbReference type="PROSITE" id="PS00622">
    <property type="entry name" value="HTH_LUXR_1"/>
    <property type="match status" value="1"/>
</dbReference>
<dbReference type="SUPFAM" id="SSF46894">
    <property type="entry name" value="C-terminal effector domain of the bipartite response regulators"/>
    <property type="match status" value="1"/>
</dbReference>
<reference evidence="5 6" key="1">
    <citation type="submission" date="2023-10" db="EMBL/GenBank/DDBJ databases">
        <title>Novel methanotroph of the genus Methylocapsa from a subarctic wetland.</title>
        <authorList>
            <person name="Belova S.E."/>
            <person name="Oshkin I.Y."/>
            <person name="Miroshnikov K."/>
            <person name="Dedysh S.N."/>
        </authorList>
    </citation>
    <scope>NUCLEOTIDE SEQUENCE [LARGE SCALE GENOMIC DNA]</scope>
    <source>
        <strain evidence="5 6">RX1</strain>
    </source>
</reference>
<dbReference type="Pfam" id="PF03472">
    <property type="entry name" value="Autoind_bind"/>
    <property type="match status" value="1"/>
</dbReference>
<dbReference type="Proteomes" id="UP001626536">
    <property type="component" value="Chromosome"/>
</dbReference>
<dbReference type="InterPro" id="IPR005143">
    <property type="entry name" value="TF_LuxR_autoind-bd_dom"/>
</dbReference>
<dbReference type="PRINTS" id="PR00038">
    <property type="entry name" value="HTHLUXR"/>
</dbReference>